<dbReference type="InterPro" id="IPR036390">
    <property type="entry name" value="WH_DNA-bd_sf"/>
</dbReference>
<comment type="similarity">
    <text evidence="2 6">Belongs to the eukaryotic RPC34/RPC39 RNA polymerase subunit family.</text>
</comment>
<dbReference type="Gene3D" id="1.10.10.10">
    <property type="entry name" value="Winged helix-like DNA-binding domain superfamily/Winged helix DNA-binding domain"/>
    <property type="match status" value="1"/>
</dbReference>
<gene>
    <name evidence="8" type="ORF">CC80DRAFT_493394</name>
</gene>
<sequence length="363" mass="40566">MMASASTAPALKTEDAPMTDAPNRSDELYEQCAARDAGTIFFQRDLSAMQIAGNIQELLMIVNQLCRAQLMKMMTFDGEPCWKIRPRREAEKLRTLSPDESMIFSHIDAAQAEGVWSKALRAKTNFTQAVLTKCLKALESKDLVQSVMSVKHPNRKMYLLKTLTPSEEIAGGLWQSNGDFDMGMIEEITQIVAKKVEIETCIRVPGNWNNYDTTDRNAAIARKKAQVQGIRDIEEAPPVRPYKPSVHGNTARLVHKSNPHYPTASTIAAWLNSTEVLKGRVARDEDMEQLMEMMVLEGRLEKVSAINYRTALSMSDTKVYNGFVDAPCGTCPVFDLCADDGEISAKTCVYFGEWLGTESEMFE</sequence>
<dbReference type="InterPro" id="IPR016049">
    <property type="entry name" value="RNA_pol_Rpc34-like"/>
</dbReference>
<dbReference type="Proteomes" id="UP000800035">
    <property type="component" value="Unassembled WGS sequence"/>
</dbReference>
<organism evidence="8 9">
    <name type="scientific">Byssothecium circinans</name>
    <dbReference type="NCBI Taxonomy" id="147558"/>
    <lineage>
        <taxon>Eukaryota</taxon>
        <taxon>Fungi</taxon>
        <taxon>Dikarya</taxon>
        <taxon>Ascomycota</taxon>
        <taxon>Pezizomycotina</taxon>
        <taxon>Dothideomycetes</taxon>
        <taxon>Pleosporomycetidae</taxon>
        <taxon>Pleosporales</taxon>
        <taxon>Massarineae</taxon>
        <taxon>Massarinaceae</taxon>
        <taxon>Byssothecium</taxon>
    </lineage>
</organism>
<evidence type="ECO:0000313" key="8">
    <source>
        <dbReference type="EMBL" id="KAF1955047.1"/>
    </source>
</evidence>
<evidence type="ECO:0000256" key="2">
    <source>
        <dbReference type="ARBA" id="ARBA00011038"/>
    </source>
</evidence>
<proteinExistence type="inferred from homology"/>
<dbReference type="Pfam" id="PF05158">
    <property type="entry name" value="RNA_pol_Rpc34"/>
    <property type="match status" value="1"/>
</dbReference>
<feature type="region of interest" description="Disordered" evidence="7">
    <location>
        <begin position="1"/>
        <end position="25"/>
    </location>
</feature>
<evidence type="ECO:0000256" key="7">
    <source>
        <dbReference type="SAM" id="MobiDB-lite"/>
    </source>
</evidence>
<dbReference type="FunFam" id="1.10.10.10:FF:000116">
    <property type="entry name" value="DNA-directed RNA polymerase III subunit RPC6"/>
    <property type="match status" value="1"/>
</dbReference>
<comment type="subcellular location">
    <subcellularLocation>
        <location evidence="1 6">Nucleus</location>
    </subcellularLocation>
</comment>
<dbReference type="InterPro" id="IPR036388">
    <property type="entry name" value="WH-like_DNA-bd_sf"/>
</dbReference>
<evidence type="ECO:0000256" key="3">
    <source>
        <dbReference type="ARBA" id="ARBA00022478"/>
    </source>
</evidence>
<evidence type="ECO:0000256" key="1">
    <source>
        <dbReference type="ARBA" id="ARBA00004123"/>
    </source>
</evidence>
<name>A0A6A5U1H4_9PLEO</name>
<dbReference type="InterPro" id="IPR007832">
    <property type="entry name" value="RNA_pol_Rpc34"/>
</dbReference>
<dbReference type="GO" id="GO:0005654">
    <property type="term" value="C:nucleoplasm"/>
    <property type="evidence" value="ECO:0007669"/>
    <property type="project" value="UniProtKB-ARBA"/>
</dbReference>
<accession>A0A6A5U1H4</accession>
<reference evidence="8" key="1">
    <citation type="journal article" date="2020" name="Stud. Mycol.">
        <title>101 Dothideomycetes genomes: a test case for predicting lifestyles and emergence of pathogens.</title>
        <authorList>
            <person name="Haridas S."/>
            <person name="Albert R."/>
            <person name="Binder M."/>
            <person name="Bloem J."/>
            <person name="Labutti K."/>
            <person name="Salamov A."/>
            <person name="Andreopoulos B."/>
            <person name="Baker S."/>
            <person name="Barry K."/>
            <person name="Bills G."/>
            <person name="Bluhm B."/>
            <person name="Cannon C."/>
            <person name="Castanera R."/>
            <person name="Culley D."/>
            <person name="Daum C."/>
            <person name="Ezra D."/>
            <person name="Gonzalez J."/>
            <person name="Henrissat B."/>
            <person name="Kuo A."/>
            <person name="Liang C."/>
            <person name="Lipzen A."/>
            <person name="Lutzoni F."/>
            <person name="Magnuson J."/>
            <person name="Mondo S."/>
            <person name="Nolan M."/>
            <person name="Ohm R."/>
            <person name="Pangilinan J."/>
            <person name="Park H.-J."/>
            <person name="Ramirez L."/>
            <person name="Alfaro M."/>
            <person name="Sun H."/>
            <person name="Tritt A."/>
            <person name="Yoshinaga Y."/>
            <person name="Zwiers L.-H."/>
            <person name="Turgeon B."/>
            <person name="Goodwin S."/>
            <person name="Spatafora J."/>
            <person name="Crous P."/>
            <person name="Grigoriev I."/>
        </authorList>
    </citation>
    <scope>NUCLEOTIDE SEQUENCE</scope>
    <source>
        <strain evidence="8">CBS 675.92</strain>
    </source>
</reference>
<dbReference type="AlphaFoldDB" id="A0A6A5U1H4"/>
<keyword evidence="4 6" id="KW-0804">Transcription</keyword>
<dbReference type="EMBL" id="ML976996">
    <property type="protein sequence ID" value="KAF1955047.1"/>
    <property type="molecule type" value="Genomic_DNA"/>
</dbReference>
<dbReference type="GO" id="GO:0006383">
    <property type="term" value="P:transcription by RNA polymerase III"/>
    <property type="evidence" value="ECO:0007669"/>
    <property type="project" value="UniProtKB-UniRule"/>
</dbReference>
<dbReference type="GO" id="GO:0005666">
    <property type="term" value="C:RNA polymerase III complex"/>
    <property type="evidence" value="ECO:0007669"/>
    <property type="project" value="UniProtKB-UniRule"/>
</dbReference>
<keyword evidence="5 6" id="KW-0539">Nucleus</keyword>
<dbReference type="SUPFAM" id="SSF46785">
    <property type="entry name" value="Winged helix' DNA-binding domain"/>
    <property type="match status" value="1"/>
</dbReference>
<evidence type="ECO:0000313" key="9">
    <source>
        <dbReference type="Proteomes" id="UP000800035"/>
    </source>
</evidence>
<keyword evidence="3 6" id="KW-0240">DNA-directed RNA polymerase</keyword>
<keyword evidence="9" id="KW-1185">Reference proteome</keyword>
<protein>
    <recommendedName>
        <fullName evidence="6">DNA-directed RNA polymerase III subunit RPC6</fullName>
        <shortName evidence="6">RNA polymerase III subunit C6</shortName>
    </recommendedName>
</protein>
<evidence type="ECO:0000256" key="4">
    <source>
        <dbReference type="ARBA" id="ARBA00023163"/>
    </source>
</evidence>
<evidence type="ECO:0000256" key="5">
    <source>
        <dbReference type="ARBA" id="ARBA00023242"/>
    </source>
</evidence>
<comment type="function">
    <text evidence="6">DNA-dependent RNA polymerase catalyzes the transcription of DNA into RNA using the four ribonucleoside triphosphates as substrates. Specific peripheric component of RNA polymerase III which synthesizes small RNAs, such as 5S rRNA and tRNAs.</text>
</comment>
<dbReference type="GO" id="GO:0005737">
    <property type="term" value="C:cytoplasm"/>
    <property type="evidence" value="ECO:0007669"/>
    <property type="project" value="UniProtKB-ARBA"/>
</dbReference>
<dbReference type="PANTHER" id="PTHR12780">
    <property type="entry name" value="RNA POLYMERASE III DNA DIRECTED , 39KD SUBUNIT-RELATED"/>
    <property type="match status" value="1"/>
</dbReference>
<dbReference type="PIRSF" id="PIRSF028763">
    <property type="entry name" value="RNA_pol_Rpc34"/>
    <property type="match status" value="1"/>
</dbReference>
<dbReference type="OrthoDB" id="613763at2759"/>
<evidence type="ECO:0000256" key="6">
    <source>
        <dbReference type="PIRNR" id="PIRNR028763"/>
    </source>
</evidence>